<proteinExistence type="predicted"/>
<reference evidence="1 2" key="1">
    <citation type="submission" date="2013-01" db="EMBL/GenBank/DDBJ databases">
        <authorList>
            <person name="Harkins D.M."/>
            <person name="Durkin A.S."/>
            <person name="Brinkac L.M."/>
            <person name="Haft D.H."/>
            <person name="Selengut J.D."/>
            <person name="Sanka R."/>
            <person name="DePew J."/>
            <person name="Purushe J."/>
            <person name="Chanthongthip A."/>
            <person name="Lattana O."/>
            <person name="Phetsouvanh R."/>
            <person name="Newton P.N."/>
            <person name="Vinetz J.M."/>
            <person name="Sutton G.G."/>
            <person name="Nierman W.C."/>
            <person name="Fouts D.E."/>
        </authorList>
    </citation>
    <scope>NUCLEOTIDE SEQUENCE [LARGE SCALE GENOMIC DNA]</scope>
    <source>
        <strain evidence="1 2">UI 13098</strain>
    </source>
</reference>
<dbReference type="Proteomes" id="UP000012118">
    <property type="component" value="Unassembled WGS sequence"/>
</dbReference>
<organism evidence="1 2">
    <name type="scientific">Leptospira weilii str. UI 13098</name>
    <dbReference type="NCBI Taxonomy" id="1088542"/>
    <lineage>
        <taxon>Bacteria</taxon>
        <taxon>Pseudomonadati</taxon>
        <taxon>Spirochaetota</taxon>
        <taxon>Spirochaetia</taxon>
        <taxon>Leptospirales</taxon>
        <taxon>Leptospiraceae</taxon>
        <taxon>Leptospira</taxon>
    </lineage>
</organism>
<protein>
    <submittedName>
        <fullName evidence="1">Uncharacterized protein</fullName>
    </submittedName>
</protein>
<sequence>MRSPVRKSQCRPPGEFQKQFGFEFRVANKEPPIATSAGYKVLLGIGNVDLEDLKTFRAPVREIDECKFWVSKSAGEQKLKEVIDWVQGSTLWAVISPNSKFPKFA</sequence>
<accession>M6QL80</accession>
<gene>
    <name evidence="1" type="ORF">LEP1GSC108_2532</name>
</gene>
<keyword evidence="2" id="KW-1185">Reference proteome</keyword>
<dbReference type="AlphaFoldDB" id="M6QL80"/>
<dbReference type="EMBL" id="AHNU02000049">
    <property type="protein sequence ID" value="EMN89657.1"/>
    <property type="molecule type" value="Genomic_DNA"/>
</dbReference>
<comment type="caution">
    <text evidence="1">The sequence shown here is derived from an EMBL/GenBank/DDBJ whole genome shotgun (WGS) entry which is preliminary data.</text>
</comment>
<evidence type="ECO:0000313" key="2">
    <source>
        <dbReference type="Proteomes" id="UP000012118"/>
    </source>
</evidence>
<name>M6QL80_9LEPT</name>
<dbReference type="RefSeq" id="WP_004503513.1">
    <property type="nucleotide sequence ID" value="NZ_AHNU02000049.1"/>
</dbReference>
<evidence type="ECO:0000313" key="1">
    <source>
        <dbReference type="EMBL" id="EMN89657.1"/>
    </source>
</evidence>